<dbReference type="EMBL" id="CAMXCT030000324">
    <property type="protein sequence ID" value="CAL4764452.1"/>
    <property type="molecule type" value="Genomic_DNA"/>
</dbReference>
<evidence type="ECO:0000313" key="3">
    <source>
        <dbReference type="EMBL" id="CAL1130515.1"/>
    </source>
</evidence>
<dbReference type="EMBL" id="CAMXCT020000324">
    <property type="protein sequence ID" value="CAL1130515.1"/>
    <property type="molecule type" value="Genomic_DNA"/>
</dbReference>
<comment type="caution">
    <text evidence="2">The sequence shown here is derived from an EMBL/GenBank/DDBJ whole genome shotgun (WGS) entry which is preliminary data.</text>
</comment>
<keyword evidence="5" id="KW-1185">Reference proteome</keyword>
<dbReference type="Proteomes" id="UP001152797">
    <property type="component" value="Unassembled WGS sequence"/>
</dbReference>
<proteinExistence type="predicted"/>
<dbReference type="InterPro" id="IPR036249">
    <property type="entry name" value="Thioredoxin-like_sf"/>
</dbReference>
<dbReference type="AlphaFoldDB" id="A0A9P1BQX5"/>
<evidence type="ECO:0000256" key="1">
    <source>
        <dbReference type="SAM" id="MobiDB-lite"/>
    </source>
</evidence>
<reference evidence="2" key="1">
    <citation type="submission" date="2022-10" db="EMBL/GenBank/DDBJ databases">
        <authorList>
            <person name="Chen Y."/>
            <person name="Dougan E. K."/>
            <person name="Chan C."/>
            <person name="Rhodes N."/>
            <person name="Thang M."/>
        </authorList>
    </citation>
    <scope>NUCLEOTIDE SEQUENCE</scope>
</reference>
<evidence type="ECO:0000313" key="4">
    <source>
        <dbReference type="EMBL" id="CAL4764452.1"/>
    </source>
</evidence>
<evidence type="ECO:0000313" key="5">
    <source>
        <dbReference type="Proteomes" id="UP001152797"/>
    </source>
</evidence>
<dbReference type="Pfam" id="PF14561">
    <property type="entry name" value="TPR_20"/>
    <property type="match status" value="1"/>
</dbReference>
<evidence type="ECO:0000313" key="2">
    <source>
        <dbReference type="EMBL" id="CAI3977140.1"/>
    </source>
</evidence>
<dbReference type="InterPro" id="IPR011990">
    <property type="entry name" value="TPR-like_helical_dom_sf"/>
</dbReference>
<reference evidence="3" key="2">
    <citation type="submission" date="2024-04" db="EMBL/GenBank/DDBJ databases">
        <authorList>
            <person name="Chen Y."/>
            <person name="Shah S."/>
            <person name="Dougan E. K."/>
            <person name="Thang M."/>
            <person name="Chan C."/>
        </authorList>
    </citation>
    <scope>NUCLEOTIDE SEQUENCE [LARGE SCALE GENOMIC DNA]</scope>
</reference>
<protein>
    <submittedName>
        <fullName evidence="4">Thioredoxin domain-containing protein</fullName>
    </submittedName>
</protein>
<accession>A0A9P1BQX5</accession>
<feature type="region of interest" description="Disordered" evidence="1">
    <location>
        <begin position="61"/>
        <end position="80"/>
    </location>
</feature>
<gene>
    <name evidence="2" type="ORF">C1SCF055_LOCUS5306</name>
</gene>
<dbReference type="SUPFAM" id="SSF52833">
    <property type="entry name" value="Thioredoxin-like"/>
    <property type="match status" value="1"/>
</dbReference>
<sequence length="374" mass="40526">MDLKELHALSFQLPQPISLSMRQIRGARLARCWYRNSLPSFPSFGAFRAAGTAKQPQGPLLVSATGAPLSSSSSSGTGPDLELTAENAAQVLQSGSPFLLLVGELENQVAKKIGGLQKAAQGRLPLVRLNCSTLPQVCQALQIASSPTLLLMAKGQVVTALERDISAPAATTFVENVAQMLGLKVDLAEAVTEQLKEAEELEWSDAALAERSYDTVLSRSDLQNDARIRALAGRARCLLRRRDVSAAQQSKLLLEELQSQGHGGLPEVKQAVAMQWIDQRQRELGQTNLQTLKAAWEADPTDLAAVQAYAVSIFWAKGEVDAFEAGLSLLRRKRSDEARQLVLSLVEALGPQHPRSASARRLLHTCRAMFNSSM</sequence>
<dbReference type="Gene3D" id="3.40.30.10">
    <property type="entry name" value="Glutaredoxin"/>
    <property type="match status" value="1"/>
</dbReference>
<dbReference type="Gene3D" id="1.25.40.10">
    <property type="entry name" value="Tetratricopeptide repeat domain"/>
    <property type="match status" value="1"/>
</dbReference>
<dbReference type="EMBL" id="CAMXCT010000324">
    <property type="protein sequence ID" value="CAI3977140.1"/>
    <property type="molecule type" value="Genomic_DNA"/>
</dbReference>
<name>A0A9P1BQX5_9DINO</name>
<organism evidence="2">
    <name type="scientific">Cladocopium goreaui</name>
    <dbReference type="NCBI Taxonomy" id="2562237"/>
    <lineage>
        <taxon>Eukaryota</taxon>
        <taxon>Sar</taxon>
        <taxon>Alveolata</taxon>
        <taxon>Dinophyceae</taxon>
        <taxon>Suessiales</taxon>
        <taxon>Symbiodiniaceae</taxon>
        <taxon>Cladocopium</taxon>
    </lineage>
</organism>